<evidence type="ECO:0000259" key="1">
    <source>
        <dbReference type="SMART" id="SM00933"/>
    </source>
</evidence>
<feature type="domain" description="NurA" evidence="1">
    <location>
        <begin position="79"/>
        <end position="309"/>
    </location>
</feature>
<dbReference type="InterPro" id="IPR018977">
    <property type="entry name" value="NurA_domain"/>
</dbReference>
<dbReference type="Proteomes" id="UP000294299">
    <property type="component" value="Chromosome NFRAN"/>
</dbReference>
<organism evidence="2 3">
    <name type="scientific">Candidatus Nitrosocosmicus franklandianus</name>
    <dbReference type="NCBI Taxonomy" id="1798806"/>
    <lineage>
        <taxon>Archaea</taxon>
        <taxon>Nitrososphaerota</taxon>
        <taxon>Nitrososphaeria</taxon>
        <taxon>Nitrososphaerales</taxon>
        <taxon>Nitrososphaeraceae</taxon>
        <taxon>Candidatus Nitrosocosmicus</taxon>
    </lineage>
</organism>
<evidence type="ECO:0000313" key="3">
    <source>
        <dbReference type="Proteomes" id="UP000294299"/>
    </source>
</evidence>
<dbReference type="GeneID" id="39421149"/>
<dbReference type="RefSeq" id="WP_145988055.1">
    <property type="nucleotide sequence ID" value="NZ_LR216287.1"/>
</dbReference>
<dbReference type="AlphaFoldDB" id="A0A484IDL8"/>
<protein>
    <recommendedName>
        <fullName evidence="1">NurA domain-containing protein</fullName>
    </recommendedName>
</protein>
<dbReference type="KEGG" id="nfn:NFRAN_1845"/>
<evidence type="ECO:0000313" key="2">
    <source>
        <dbReference type="EMBL" id="VFJ14167.1"/>
    </source>
</evidence>
<dbReference type="EMBL" id="LR216287">
    <property type="protein sequence ID" value="VFJ14167.1"/>
    <property type="molecule type" value="Genomic_DNA"/>
</dbReference>
<keyword evidence="3" id="KW-1185">Reference proteome</keyword>
<reference evidence="2 3" key="1">
    <citation type="submission" date="2019-02" db="EMBL/GenBank/DDBJ databases">
        <authorList>
            <person name="Lehtovirta-Morley E L."/>
        </authorList>
    </citation>
    <scope>NUCLEOTIDE SEQUENCE [LARGE SCALE GENOMIC DNA]</scope>
    <source>
        <strain evidence="2">NFRAN1</strain>
    </source>
</reference>
<sequence>MHNQLNLQDLESNLESMKKSLINNFSNSYFCKDYKNLIDNKKLVFVDNEEGIPIQSWGIQSEKYSNLKMNRIYPKEDEKLVFGIDSSCIKIAEVEDGGLYAVKGSVGISFKGKPMAHLKIGPLIFYLNEEVFQSLKFDRNVFKLVLFNDEYAKKFLRINIERYIQFWISKLISGCILLIDGSLKSSIFENHLCDIQKIIENSVINRNSIIGISKSSRIKILKYLSYPLIRSTVPSYVDINLIIRSLISKTYGDHLLVKLSSTEYSNILRADVVTYNNDLNSTLGILLYNELINFGYPSTLSLSHHVSVFSNTELASIKSFVKSNYSIREVTHENARSSVLGTSWR</sequence>
<dbReference type="SMART" id="SM00933">
    <property type="entry name" value="NurA"/>
    <property type="match status" value="1"/>
</dbReference>
<dbReference type="Pfam" id="PF09376">
    <property type="entry name" value="NurA"/>
    <property type="match status" value="1"/>
</dbReference>
<accession>A0A484IDL8</accession>
<gene>
    <name evidence="2" type="ORF">NFRAN_1845</name>
</gene>
<proteinExistence type="predicted"/>
<name>A0A484IDL8_9ARCH</name>